<keyword evidence="3" id="KW-0489">Methyltransferase</keyword>
<evidence type="ECO:0000259" key="2">
    <source>
        <dbReference type="Pfam" id="PF13649"/>
    </source>
</evidence>
<accession>A0ABU0J756</accession>
<dbReference type="CDD" id="cd02440">
    <property type="entry name" value="AdoMet_MTases"/>
    <property type="match status" value="1"/>
</dbReference>
<feature type="domain" description="Methyltransferase" evidence="2">
    <location>
        <begin position="70"/>
        <end position="174"/>
    </location>
</feature>
<dbReference type="InterPro" id="IPR029063">
    <property type="entry name" value="SAM-dependent_MTases_sf"/>
</dbReference>
<proteinExistence type="predicted"/>
<sequence length="325" mass="35735">MLARSKEDSTSPVANAYDLSGATYGSYADGDTSNLFRFSGTHGYADRQVWACVTAKLSEIRLSGTTSLSVLDAGCGPGTWLKRLVISAKEMGFVEISARGFDVSAEQIQQARVNCRRLSSLPGVRLEFTVGDLTHALPEADDSTDLTLCLYSVLSHIPPAELPSVARELGRVTRGSFITTVRPIGSMASGLVAAIDDVRRLRHDQRRNWCEVELADGGRAAFSFHLFSTAELECLFQGIFKIENLEGLDFFHGRFAADSRWNPPSQDLPHVLAVELANMEKSFSGKPEYNDHANHLLLVGRKVPQGRRSDSQQPRPKLTLRSLRP</sequence>
<evidence type="ECO:0000256" key="1">
    <source>
        <dbReference type="SAM" id="MobiDB-lite"/>
    </source>
</evidence>
<dbReference type="SUPFAM" id="SSF53335">
    <property type="entry name" value="S-adenosyl-L-methionine-dependent methyltransferases"/>
    <property type="match status" value="1"/>
</dbReference>
<feature type="region of interest" description="Disordered" evidence="1">
    <location>
        <begin position="301"/>
        <end position="325"/>
    </location>
</feature>
<protein>
    <submittedName>
        <fullName evidence="3">SAM-dependent methyltransferase</fullName>
    </submittedName>
</protein>
<keyword evidence="4" id="KW-1185">Reference proteome</keyword>
<comment type="caution">
    <text evidence="3">The sequence shown here is derived from an EMBL/GenBank/DDBJ whole genome shotgun (WGS) entry which is preliminary data.</text>
</comment>
<dbReference type="GO" id="GO:0032259">
    <property type="term" value="P:methylation"/>
    <property type="evidence" value="ECO:0007669"/>
    <property type="project" value="UniProtKB-KW"/>
</dbReference>
<dbReference type="Gene3D" id="3.40.50.150">
    <property type="entry name" value="Vaccinia Virus protein VP39"/>
    <property type="match status" value="1"/>
</dbReference>
<dbReference type="Pfam" id="PF13649">
    <property type="entry name" value="Methyltransf_25"/>
    <property type="match status" value="1"/>
</dbReference>
<dbReference type="Proteomes" id="UP001242480">
    <property type="component" value="Unassembled WGS sequence"/>
</dbReference>
<keyword evidence="3" id="KW-0808">Transferase</keyword>
<dbReference type="EMBL" id="JAUSVX010000005">
    <property type="protein sequence ID" value="MDQ0470107.1"/>
    <property type="molecule type" value="Genomic_DNA"/>
</dbReference>
<organism evidence="3 4">
    <name type="scientific">Labrys wisconsinensis</name>
    <dbReference type="NCBI Taxonomy" id="425677"/>
    <lineage>
        <taxon>Bacteria</taxon>
        <taxon>Pseudomonadati</taxon>
        <taxon>Pseudomonadota</taxon>
        <taxon>Alphaproteobacteria</taxon>
        <taxon>Hyphomicrobiales</taxon>
        <taxon>Xanthobacteraceae</taxon>
        <taxon>Labrys</taxon>
    </lineage>
</organism>
<dbReference type="GO" id="GO:0008168">
    <property type="term" value="F:methyltransferase activity"/>
    <property type="evidence" value="ECO:0007669"/>
    <property type="project" value="UniProtKB-KW"/>
</dbReference>
<evidence type="ECO:0000313" key="4">
    <source>
        <dbReference type="Proteomes" id="UP001242480"/>
    </source>
</evidence>
<dbReference type="InterPro" id="IPR041698">
    <property type="entry name" value="Methyltransf_25"/>
</dbReference>
<name>A0ABU0J756_9HYPH</name>
<reference evidence="3 4" key="1">
    <citation type="submission" date="2023-07" db="EMBL/GenBank/DDBJ databases">
        <title>Genomic Encyclopedia of Type Strains, Phase IV (KMG-IV): sequencing the most valuable type-strain genomes for metagenomic binning, comparative biology and taxonomic classification.</title>
        <authorList>
            <person name="Goeker M."/>
        </authorList>
    </citation>
    <scope>NUCLEOTIDE SEQUENCE [LARGE SCALE GENOMIC DNA]</scope>
    <source>
        <strain evidence="3 4">DSM 19619</strain>
    </source>
</reference>
<evidence type="ECO:0000313" key="3">
    <source>
        <dbReference type="EMBL" id="MDQ0470107.1"/>
    </source>
</evidence>
<dbReference type="RefSeq" id="WP_307273619.1">
    <property type="nucleotide sequence ID" value="NZ_JAUSVX010000005.1"/>
</dbReference>
<gene>
    <name evidence="3" type="ORF">QO011_003123</name>
</gene>